<protein>
    <submittedName>
        <fullName evidence="2">Bifunctional Protein AATF-Bfr2/Apoptosis-antagonizing transcription factor</fullName>
    </submittedName>
</protein>
<dbReference type="GO" id="GO:0005730">
    <property type="term" value="C:nucleolus"/>
    <property type="evidence" value="ECO:0007669"/>
    <property type="project" value="TreeGrafter"/>
</dbReference>
<reference evidence="2" key="1">
    <citation type="journal article" date="2023" name="Nat. Microbiol.">
        <title>Babesia duncani multi-omics identifies virulence factors and drug targets.</title>
        <authorList>
            <person name="Singh P."/>
            <person name="Lonardi S."/>
            <person name="Liang Q."/>
            <person name="Vydyam P."/>
            <person name="Khabirova E."/>
            <person name="Fang T."/>
            <person name="Gihaz S."/>
            <person name="Thekkiniath J."/>
            <person name="Munshi M."/>
            <person name="Abel S."/>
            <person name="Ciampossin L."/>
            <person name="Batugedara G."/>
            <person name="Gupta M."/>
            <person name="Lu X.M."/>
            <person name="Lenz T."/>
            <person name="Chakravarty S."/>
            <person name="Cornillot E."/>
            <person name="Hu Y."/>
            <person name="Ma W."/>
            <person name="Gonzalez L.M."/>
            <person name="Sanchez S."/>
            <person name="Estrada K."/>
            <person name="Sanchez-Flores A."/>
            <person name="Montero E."/>
            <person name="Harb O.S."/>
            <person name="Le Roch K.G."/>
            <person name="Mamoun C.B."/>
        </authorList>
    </citation>
    <scope>NUCLEOTIDE SEQUENCE</scope>
    <source>
        <strain evidence="2">WA1</strain>
    </source>
</reference>
<name>A0AAD9UNY1_9APIC</name>
<dbReference type="PANTHER" id="PTHR15565">
    <property type="entry name" value="AATF PROTEIN APOPTOSIS ANTAGONIZING TRANSCRIPTION FACTOR"/>
    <property type="match status" value="1"/>
</dbReference>
<dbReference type="InterPro" id="IPR039223">
    <property type="entry name" value="AATF/Bfr2"/>
</dbReference>
<dbReference type="AlphaFoldDB" id="A0AAD9UNY1"/>
<dbReference type="RefSeq" id="XP_067803007.1">
    <property type="nucleotide sequence ID" value="XM_067947785.1"/>
</dbReference>
<dbReference type="Proteomes" id="UP001214638">
    <property type="component" value="Unassembled WGS sequence"/>
</dbReference>
<dbReference type="EMBL" id="JALLKP010000003">
    <property type="protein sequence ID" value="KAK2196165.1"/>
    <property type="molecule type" value="Genomic_DNA"/>
</dbReference>
<organism evidence="2 3">
    <name type="scientific">Babesia duncani</name>
    <dbReference type="NCBI Taxonomy" id="323732"/>
    <lineage>
        <taxon>Eukaryota</taxon>
        <taxon>Sar</taxon>
        <taxon>Alveolata</taxon>
        <taxon>Apicomplexa</taxon>
        <taxon>Aconoidasida</taxon>
        <taxon>Piroplasmida</taxon>
        <taxon>Babesiidae</taxon>
        <taxon>Babesia</taxon>
    </lineage>
</organism>
<dbReference type="GeneID" id="94337062"/>
<gene>
    <name evidence="2" type="ORF">BdWA1_002765</name>
</gene>
<evidence type="ECO:0000313" key="2">
    <source>
        <dbReference type="EMBL" id="KAK2196165.1"/>
    </source>
</evidence>
<accession>A0AAD9UNY1</accession>
<evidence type="ECO:0000313" key="3">
    <source>
        <dbReference type="Proteomes" id="UP001214638"/>
    </source>
</evidence>
<proteinExistence type="predicted"/>
<dbReference type="Pfam" id="PF08164">
    <property type="entry name" value="TRAUB"/>
    <property type="match status" value="1"/>
</dbReference>
<dbReference type="PANTHER" id="PTHR15565:SF0">
    <property type="entry name" value="PROTEIN AATF"/>
    <property type="match status" value="1"/>
</dbReference>
<comment type="caution">
    <text evidence="2">The sequence shown here is derived from an EMBL/GenBank/DDBJ whole genome shotgun (WGS) entry which is preliminary data.</text>
</comment>
<sequence>MQKWPHPFFQKIFQNDTDSTLNAAHDNLARLFLSLFNKIEPLAHAKINLDNPFASFDLLEQKRRGILQKLDHWNQKTSLKVEGDFEVLNQTISSQIGNVVENVSNFMNKTRIVNLPDRIIGHACMTKKLGAEGARKIHVEQIYSDQAFFVTLLKNYVQVEESAAGYLREQEQLLKSQNQDKPRMSLCKVSKARKLHFDVIEKLQNFANNYKTLTLVCPLRHGIRAIALCEQLKRRLNVVPTIELCDFLSDTNDGKNRRLEAQVRITLKRNYS</sequence>
<dbReference type="KEGG" id="bdw:94337062"/>
<dbReference type="InterPro" id="IPR012617">
    <property type="entry name" value="AATF_C"/>
</dbReference>
<evidence type="ECO:0000259" key="1">
    <source>
        <dbReference type="Pfam" id="PF08164"/>
    </source>
</evidence>
<keyword evidence="3" id="KW-1185">Reference proteome</keyword>
<feature type="domain" description="Apoptosis-antagonizing transcription factor C-terminal" evidence="1">
    <location>
        <begin position="151"/>
        <end position="208"/>
    </location>
</feature>